<name>W4FYB8_APHAT</name>
<dbReference type="PROSITE" id="PS50178">
    <property type="entry name" value="ZF_FYVE"/>
    <property type="match status" value="1"/>
</dbReference>
<evidence type="ECO:0000256" key="3">
    <source>
        <dbReference type="ARBA" id="ARBA00022833"/>
    </source>
</evidence>
<dbReference type="SUPFAM" id="SSF55961">
    <property type="entry name" value="Bet v1-like"/>
    <property type="match status" value="1"/>
</dbReference>
<feature type="domain" description="FYVE-type" evidence="6">
    <location>
        <begin position="272"/>
        <end position="333"/>
    </location>
</feature>
<evidence type="ECO:0000256" key="2">
    <source>
        <dbReference type="ARBA" id="ARBA00022771"/>
    </source>
</evidence>
<evidence type="ECO:0000313" key="7">
    <source>
        <dbReference type="EMBL" id="ETV71784.1"/>
    </source>
</evidence>
<reference evidence="7" key="1">
    <citation type="submission" date="2013-12" db="EMBL/GenBank/DDBJ databases">
        <title>The Genome Sequence of Aphanomyces astaci APO3.</title>
        <authorList>
            <consortium name="The Broad Institute Genomics Platform"/>
            <person name="Russ C."/>
            <person name="Tyler B."/>
            <person name="van West P."/>
            <person name="Dieguez-Uribeondo J."/>
            <person name="Young S.K."/>
            <person name="Zeng Q."/>
            <person name="Gargeya S."/>
            <person name="Fitzgerald M."/>
            <person name="Abouelleil A."/>
            <person name="Alvarado L."/>
            <person name="Chapman S.B."/>
            <person name="Gainer-Dewar J."/>
            <person name="Goldberg J."/>
            <person name="Griggs A."/>
            <person name="Gujja S."/>
            <person name="Hansen M."/>
            <person name="Howarth C."/>
            <person name="Imamovic A."/>
            <person name="Ireland A."/>
            <person name="Larimer J."/>
            <person name="McCowan C."/>
            <person name="Murphy C."/>
            <person name="Pearson M."/>
            <person name="Poon T.W."/>
            <person name="Priest M."/>
            <person name="Roberts A."/>
            <person name="Saif S."/>
            <person name="Shea T."/>
            <person name="Sykes S."/>
            <person name="Wortman J."/>
            <person name="Nusbaum C."/>
            <person name="Birren B."/>
        </authorList>
    </citation>
    <scope>NUCLEOTIDE SEQUENCE [LARGE SCALE GENOMIC DNA]</scope>
    <source>
        <strain evidence="7">APO3</strain>
    </source>
</reference>
<dbReference type="InterPro" id="IPR023393">
    <property type="entry name" value="START-like_dom_sf"/>
</dbReference>
<keyword evidence="2 4" id="KW-0863">Zinc-finger</keyword>
<feature type="compositionally biased region" description="Basic residues" evidence="5">
    <location>
        <begin position="445"/>
        <end position="454"/>
    </location>
</feature>
<dbReference type="GeneID" id="20814926"/>
<dbReference type="AlphaFoldDB" id="W4FYB8"/>
<evidence type="ECO:0000259" key="6">
    <source>
        <dbReference type="PROSITE" id="PS50178"/>
    </source>
</evidence>
<dbReference type="Gene3D" id="3.30.530.20">
    <property type="match status" value="1"/>
</dbReference>
<feature type="region of interest" description="Disordered" evidence="5">
    <location>
        <begin position="442"/>
        <end position="483"/>
    </location>
</feature>
<dbReference type="Gene3D" id="3.30.40.10">
    <property type="entry name" value="Zinc/RING finger domain, C3HC4 (zinc finger)"/>
    <property type="match status" value="1"/>
</dbReference>
<dbReference type="OrthoDB" id="63388at2759"/>
<dbReference type="PANTHER" id="PTHR43102">
    <property type="entry name" value="SLR1143 PROTEIN"/>
    <property type="match status" value="1"/>
</dbReference>
<gene>
    <name evidence="7" type="ORF">H257_12930</name>
</gene>
<dbReference type="VEuPathDB" id="FungiDB:H257_12930"/>
<evidence type="ECO:0000256" key="5">
    <source>
        <dbReference type="SAM" id="MobiDB-lite"/>
    </source>
</evidence>
<dbReference type="RefSeq" id="XP_009838633.1">
    <property type="nucleotide sequence ID" value="XM_009840331.1"/>
</dbReference>
<dbReference type="EMBL" id="KI913157">
    <property type="protein sequence ID" value="ETV71784.1"/>
    <property type="molecule type" value="Genomic_DNA"/>
</dbReference>
<proteinExistence type="predicted"/>
<dbReference type="SUPFAM" id="SSF57903">
    <property type="entry name" value="FYVE/PHD zinc finger"/>
    <property type="match status" value="1"/>
</dbReference>
<keyword evidence="3" id="KW-0862">Zinc</keyword>
<dbReference type="InterPro" id="IPR017455">
    <property type="entry name" value="Znf_FYVE-rel"/>
</dbReference>
<dbReference type="GO" id="GO:0008270">
    <property type="term" value="F:zinc ion binding"/>
    <property type="evidence" value="ECO:0007669"/>
    <property type="project" value="UniProtKB-KW"/>
</dbReference>
<evidence type="ECO:0000256" key="4">
    <source>
        <dbReference type="PROSITE-ProRule" id="PRU00091"/>
    </source>
</evidence>
<dbReference type="InterPro" id="IPR013083">
    <property type="entry name" value="Znf_RING/FYVE/PHD"/>
</dbReference>
<accession>W4FYB8</accession>
<dbReference type="InterPro" id="IPR011011">
    <property type="entry name" value="Znf_FYVE_PHD"/>
</dbReference>
<dbReference type="CDD" id="cd00065">
    <property type="entry name" value="FYVE_like_SF"/>
    <property type="match status" value="1"/>
</dbReference>
<protein>
    <recommendedName>
        <fullName evidence="6">FYVE-type domain-containing protein</fullName>
    </recommendedName>
</protein>
<sequence>MHARMRGAKLPLPVDFTPPNADTTAQWKRLAVHTKDQLVKLSRLRGGRVRWTRSSDKHGVQVYRGADEEAPPGLHTWCAVTEVQATIDEVDNLFRSDASRSVGLIESAQLFDKNVLDATIVHTLEDTPAASLGVQWLLTRPMGTFSSLRDWCLLTYTIATTVQGRRGWVRAYTSVDVDSCRPSANDRDDAGGRGGYVRGHHLCSGYVVMESTTKPGFLHVRLAMQSTFHAKDAASIKALAAKCQHLAALDLRLRSCRLSSNQPSNVKSMPLGVPATACGHCNKLFRLFTIKTTCQKCNQVYCRVCCPQWRVMPQSVGPASTLRACLPCSLTSSIKPARLSFTGSRRTEMDVIEVESTDVDVSRDDAALGALFNDIKQRCSMVLAEVDPQSRVTKADAASLWPQPLHGKNHPFQRLSQFTEPLSQFTEPSLSQFEPHVVQVQHSSHSAKGRRASSVHKQATDRRRRHSTLIMHDGSSDDGGSYMRPATRTLLEDDDMARQIYQNRQSVLQII</sequence>
<dbReference type="PANTHER" id="PTHR43102:SF2">
    <property type="entry name" value="GAF DOMAIN-CONTAINING PROTEIN"/>
    <property type="match status" value="1"/>
</dbReference>
<evidence type="ECO:0000256" key="1">
    <source>
        <dbReference type="ARBA" id="ARBA00022723"/>
    </source>
</evidence>
<keyword evidence="1" id="KW-0479">Metal-binding</keyword>
<organism evidence="7">
    <name type="scientific">Aphanomyces astaci</name>
    <name type="common">Crayfish plague agent</name>
    <dbReference type="NCBI Taxonomy" id="112090"/>
    <lineage>
        <taxon>Eukaryota</taxon>
        <taxon>Sar</taxon>
        <taxon>Stramenopiles</taxon>
        <taxon>Oomycota</taxon>
        <taxon>Saprolegniomycetes</taxon>
        <taxon>Saprolegniales</taxon>
        <taxon>Verrucalvaceae</taxon>
        <taxon>Aphanomyces</taxon>
    </lineage>
</organism>